<feature type="compositionally biased region" description="Basic and acidic residues" evidence="2">
    <location>
        <begin position="315"/>
        <end position="324"/>
    </location>
</feature>
<name>A0AAN9UP44_9PEZI</name>
<dbReference type="AlphaFoldDB" id="A0AAN9UP44"/>
<dbReference type="PANTHER" id="PTHR33365">
    <property type="entry name" value="YALI0B05434P"/>
    <property type="match status" value="1"/>
</dbReference>
<keyword evidence="3" id="KW-0472">Membrane</keyword>
<evidence type="ECO:0000256" key="3">
    <source>
        <dbReference type="SAM" id="Phobius"/>
    </source>
</evidence>
<keyword evidence="3" id="KW-1133">Transmembrane helix</keyword>
<reference evidence="4 5" key="1">
    <citation type="submission" date="2024-02" db="EMBL/GenBank/DDBJ databases">
        <title>De novo assembly and annotation of 12 fungi associated with fruit tree decline syndrome in Ontario, Canada.</title>
        <authorList>
            <person name="Sulman M."/>
            <person name="Ellouze W."/>
            <person name="Ilyukhin E."/>
        </authorList>
    </citation>
    <scope>NUCLEOTIDE SEQUENCE [LARGE SCALE GENOMIC DNA]</scope>
    <source>
        <strain evidence="4 5">M11/M66-122</strain>
    </source>
</reference>
<evidence type="ECO:0000256" key="1">
    <source>
        <dbReference type="ARBA" id="ARBA00035112"/>
    </source>
</evidence>
<feature type="region of interest" description="Disordered" evidence="2">
    <location>
        <begin position="1"/>
        <end position="31"/>
    </location>
</feature>
<feature type="transmembrane region" description="Helical" evidence="3">
    <location>
        <begin position="78"/>
        <end position="97"/>
    </location>
</feature>
<evidence type="ECO:0000313" key="5">
    <source>
        <dbReference type="Proteomes" id="UP001320420"/>
    </source>
</evidence>
<feature type="compositionally biased region" description="Acidic residues" evidence="2">
    <location>
        <begin position="17"/>
        <end position="31"/>
    </location>
</feature>
<comment type="caution">
    <text evidence="4">The sequence shown here is derived from an EMBL/GenBank/DDBJ whole genome shotgun (WGS) entry which is preliminary data.</text>
</comment>
<feature type="region of interest" description="Disordered" evidence="2">
    <location>
        <begin position="296"/>
        <end position="356"/>
    </location>
</feature>
<sequence length="356" mass="39889">MEYHNHYDHKARKHDGEGDEEQKDEEEAVLEGGEELAEAAETATLMPSGHHSSIRTAHHYRQRTAPLPARRKSHRVHCVLNFILTAVLLCSIAFVWLRDAATRRQSASSPDVERYHYYSPALEATKHGSRITHFNHTKWSPFSPSKSTTLDYVNGNWSALLRTGMISLSEAELRRAGAPPDSVRLPPESSGGYLAYLASHHHLHCLYLLHQSLHASHYEQTGEGMWAASMSAERRVSHWDHCVEALRQYVVCEADATVVTHSWFEGYDKPVASQANPRRCADWDAHFRWQLDRQVTAPPASPPASAPGQDEGEGGEDKGEEGHHQMWSLKKPPGAVERPVLPVEPPPGSMSMYLPV</sequence>
<organism evidence="4 5">
    <name type="scientific">Diatrype stigma</name>
    <dbReference type="NCBI Taxonomy" id="117547"/>
    <lineage>
        <taxon>Eukaryota</taxon>
        <taxon>Fungi</taxon>
        <taxon>Dikarya</taxon>
        <taxon>Ascomycota</taxon>
        <taxon>Pezizomycotina</taxon>
        <taxon>Sordariomycetes</taxon>
        <taxon>Xylariomycetidae</taxon>
        <taxon>Xylariales</taxon>
        <taxon>Diatrypaceae</taxon>
        <taxon>Diatrype</taxon>
    </lineage>
</organism>
<evidence type="ECO:0000256" key="2">
    <source>
        <dbReference type="SAM" id="MobiDB-lite"/>
    </source>
</evidence>
<accession>A0AAN9UP44</accession>
<evidence type="ECO:0000313" key="4">
    <source>
        <dbReference type="EMBL" id="KAK7750556.1"/>
    </source>
</evidence>
<dbReference type="PANTHER" id="PTHR33365:SF13">
    <property type="entry name" value="TAT PATHWAY SIGNAL SEQUENCE"/>
    <property type="match status" value="1"/>
</dbReference>
<dbReference type="EMBL" id="JAKJXP020000062">
    <property type="protein sequence ID" value="KAK7750556.1"/>
    <property type="molecule type" value="Genomic_DNA"/>
</dbReference>
<dbReference type="Proteomes" id="UP001320420">
    <property type="component" value="Unassembled WGS sequence"/>
</dbReference>
<keyword evidence="3" id="KW-0812">Transmembrane</keyword>
<dbReference type="Pfam" id="PF11807">
    <property type="entry name" value="UstYa"/>
    <property type="match status" value="1"/>
</dbReference>
<dbReference type="InterPro" id="IPR021765">
    <property type="entry name" value="UstYa-like"/>
</dbReference>
<keyword evidence="5" id="KW-1185">Reference proteome</keyword>
<proteinExistence type="inferred from homology"/>
<comment type="similarity">
    <text evidence="1">Belongs to the ustYa family.</text>
</comment>
<protein>
    <submittedName>
        <fullName evidence="4">Uncharacterized protein</fullName>
    </submittedName>
</protein>
<dbReference type="GO" id="GO:0043386">
    <property type="term" value="P:mycotoxin biosynthetic process"/>
    <property type="evidence" value="ECO:0007669"/>
    <property type="project" value="InterPro"/>
</dbReference>
<gene>
    <name evidence="4" type="ORF">SLS62_007532</name>
</gene>